<reference evidence="1 2" key="1">
    <citation type="journal article" date="2019" name="Front. Microbiol.">
        <title>Ammonia Oxidation by the Arctic Terrestrial Thaumarchaeote Candidatus Nitrosocosmicus arcticus Is Stimulated by Increasing Temperatures.</title>
        <authorList>
            <person name="Alves R.J.E."/>
            <person name="Kerou M."/>
            <person name="Zappe A."/>
            <person name="Bittner R."/>
            <person name="Abby S.S."/>
            <person name="Schmidt H.A."/>
            <person name="Pfeifer K."/>
            <person name="Schleper C."/>
        </authorList>
    </citation>
    <scope>NUCLEOTIDE SEQUENCE [LARGE SCALE GENOMIC DNA]</scope>
    <source>
        <strain evidence="1 2">Kfb</strain>
    </source>
</reference>
<protein>
    <submittedName>
        <fullName evidence="1">Uncharacterized protein</fullName>
    </submittedName>
</protein>
<proteinExistence type="predicted"/>
<dbReference type="RefSeq" id="WP_186434222.1">
    <property type="nucleotide sequence ID" value="NZ_ML675586.1"/>
</dbReference>
<comment type="caution">
    <text evidence="1">The sequence shown here is derived from an EMBL/GenBank/DDBJ whole genome shotgun (WGS) entry which is preliminary data.</text>
</comment>
<accession>A0A557STQ9</accession>
<sequence>MIQYAVILIILPILISMNSFGSNGLDLQNMSEDINYLFSNLTPDNLGVKEHSNQSYSISSAQ</sequence>
<organism evidence="1 2">
    <name type="scientific">Candidatus Nitrosocosmicus arcticus</name>
    <dbReference type="NCBI Taxonomy" id="2035267"/>
    <lineage>
        <taxon>Archaea</taxon>
        <taxon>Nitrososphaerota</taxon>
        <taxon>Nitrososphaeria</taxon>
        <taxon>Nitrososphaerales</taxon>
        <taxon>Nitrososphaeraceae</taxon>
        <taxon>Candidatus Nitrosocosmicus</taxon>
    </lineage>
</organism>
<dbReference type="Proteomes" id="UP000315289">
    <property type="component" value="Unassembled WGS sequence"/>
</dbReference>
<evidence type="ECO:0000313" key="1">
    <source>
        <dbReference type="EMBL" id="TVP39990.1"/>
    </source>
</evidence>
<gene>
    <name evidence="1" type="ORF">NARC_100052</name>
</gene>
<evidence type="ECO:0000313" key="2">
    <source>
        <dbReference type="Proteomes" id="UP000315289"/>
    </source>
</evidence>
<keyword evidence="2" id="KW-1185">Reference proteome</keyword>
<name>A0A557STQ9_9ARCH</name>
<dbReference type="EMBL" id="VOAH01000010">
    <property type="protein sequence ID" value="TVP39990.1"/>
    <property type="molecule type" value="Genomic_DNA"/>
</dbReference>
<dbReference type="AlphaFoldDB" id="A0A557STQ9"/>